<keyword evidence="1" id="KW-0812">Transmembrane</keyword>
<evidence type="ECO:0000313" key="3">
    <source>
        <dbReference type="Proteomes" id="UP001345219"/>
    </source>
</evidence>
<evidence type="ECO:0000313" key="2">
    <source>
        <dbReference type="EMBL" id="KAK4765859.1"/>
    </source>
</evidence>
<sequence>MSAYPARKQADRGYAERSTTFESPCFGQIKNPISHRNTSRCELGLMRTKSIEGNPPFISVTADSSCSGSFLILWLSSFIAIVLSLYFPSLFPY</sequence>
<protein>
    <submittedName>
        <fullName evidence="2">Uncharacterized protein</fullName>
    </submittedName>
</protein>
<accession>A0AAN7QFC6</accession>
<reference evidence="2 3" key="1">
    <citation type="journal article" date="2023" name="Hortic Res">
        <title>Pangenome of water caltrop reveals structural variations and asymmetric subgenome divergence after allopolyploidization.</title>
        <authorList>
            <person name="Zhang X."/>
            <person name="Chen Y."/>
            <person name="Wang L."/>
            <person name="Yuan Y."/>
            <person name="Fang M."/>
            <person name="Shi L."/>
            <person name="Lu R."/>
            <person name="Comes H.P."/>
            <person name="Ma Y."/>
            <person name="Chen Y."/>
            <person name="Huang G."/>
            <person name="Zhou Y."/>
            <person name="Zheng Z."/>
            <person name="Qiu Y."/>
        </authorList>
    </citation>
    <scope>NUCLEOTIDE SEQUENCE [LARGE SCALE GENOMIC DNA]</scope>
    <source>
        <tissue evidence="2">Roots</tissue>
    </source>
</reference>
<gene>
    <name evidence="2" type="ORF">SAY87_007501</name>
</gene>
<keyword evidence="1" id="KW-1133">Transmembrane helix</keyword>
<dbReference type="AlphaFoldDB" id="A0AAN7QFC6"/>
<name>A0AAN7QFC6_9MYRT</name>
<keyword evidence="1" id="KW-0472">Membrane</keyword>
<organism evidence="2 3">
    <name type="scientific">Trapa incisa</name>
    <dbReference type="NCBI Taxonomy" id="236973"/>
    <lineage>
        <taxon>Eukaryota</taxon>
        <taxon>Viridiplantae</taxon>
        <taxon>Streptophyta</taxon>
        <taxon>Embryophyta</taxon>
        <taxon>Tracheophyta</taxon>
        <taxon>Spermatophyta</taxon>
        <taxon>Magnoliopsida</taxon>
        <taxon>eudicotyledons</taxon>
        <taxon>Gunneridae</taxon>
        <taxon>Pentapetalae</taxon>
        <taxon>rosids</taxon>
        <taxon>malvids</taxon>
        <taxon>Myrtales</taxon>
        <taxon>Lythraceae</taxon>
        <taxon>Trapa</taxon>
    </lineage>
</organism>
<evidence type="ECO:0000256" key="1">
    <source>
        <dbReference type="SAM" id="Phobius"/>
    </source>
</evidence>
<dbReference type="Proteomes" id="UP001345219">
    <property type="component" value="Chromosome 7"/>
</dbReference>
<feature type="transmembrane region" description="Helical" evidence="1">
    <location>
        <begin position="71"/>
        <end position="91"/>
    </location>
</feature>
<proteinExistence type="predicted"/>
<keyword evidence="3" id="KW-1185">Reference proteome</keyword>
<dbReference type="EMBL" id="JAXIOK010000007">
    <property type="protein sequence ID" value="KAK4765859.1"/>
    <property type="molecule type" value="Genomic_DNA"/>
</dbReference>
<comment type="caution">
    <text evidence="2">The sequence shown here is derived from an EMBL/GenBank/DDBJ whole genome shotgun (WGS) entry which is preliminary data.</text>
</comment>